<evidence type="ECO:0000259" key="8">
    <source>
        <dbReference type="Pfam" id="PF02608"/>
    </source>
</evidence>
<proteinExistence type="inferred from homology"/>
<dbReference type="RefSeq" id="WP_174879612.1">
    <property type="nucleotide sequence ID" value="NZ_CADEPK010000033.1"/>
</dbReference>
<dbReference type="Proteomes" id="UP001232245">
    <property type="component" value="Unassembled WGS sequence"/>
</dbReference>
<gene>
    <name evidence="9" type="ORF">J2S02_002782</name>
</gene>
<dbReference type="PANTHER" id="PTHR34296">
    <property type="entry name" value="TRANSCRIPTIONAL ACTIVATOR PROTEIN MED"/>
    <property type="match status" value="1"/>
</dbReference>
<keyword evidence="3" id="KW-1003">Cell membrane</keyword>
<keyword evidence="6" id="KW-0449">Lipoprotein</keyword>
<feature type="domain" description="ABC transporter substrate-binding protein PnrA-like" evidence="8">
    <location>
        <begin position="48"/>
        <end position="332"/>
    </location>
</feature>
<dbReference type="EMBL" id="JAUSTZ010000005">
    <property type="protein sequence ID" value="MDQ0226437.1"/>
    <property type="molecule type" value="Genomic_DNA"/>
</dbReference>
<name>A0ABT9Z2F9_9BACI</name>
<dbReference type="InterPro" id="IPR028082">
    <property type="entry name" value="Peripla_BP_I"/>
</dbReference>
<organism evidence="9 10">
    <name type="scientific">Metabacillus niabensis</name>
    <dbReference type="NCBI Taxonomy" id="324854"/>
    <lineage>
        <taxon>Bacteria</taxon>
        <taxon>Bacillati</taxon>
        <taxon>Bacillota</taxon>
        <taxon>Bacilli</taxon>
        <taxon>Bacillales</taxon>
        <taxon>Bacillaceae</taxon>
        <taxon>Metabacillus</taxon>
    </lineage>
</organism>
<dbReference type="SUPFAM" id="SSF53822">
    <property type="entry name" value="Periplasmic binding protein-like I"/>
    <property type="match status" value="1"/>
</dbReference>
<reference evidence="9 10" key="1">
    <citation type="submission" date="2023-07" db="EMBL/GenBank/DDBJ databases">
        <title>Genomic Encyclopedia of Type Strains, Phase IV (KMG-IV): sequencing the most valuable type-strain genomes for metagenomic binning, comparative biology and taxonomic classification.</title>
        <authorList>
            <person name="Goeker M."/>
        </authorList>
    </citation>
    <scope>NUCLEOTIDE SEQUENCE [LARGE SCALE GENOMIC DNA]</scope>
    <source>
        <strain evidence="9 10">DSM 17723</strain>
    </source>
</reference>
<keyword evidence="4" id="KW-0732">Signal</keyword>
<dbReference type="InterPro" id="IPR003760">
    <property type="entry name" value="PnrA-like"/>
</dbReference>
<evidence type="ECO:0000313" key="9">
    <source>
        <dbReference type="EMBL" id="MDQ0226437.1"/>
    </source>
</evidence>
<dbReference type="Pfam" id="PF02608">
    <property type="entry name" value="Bmp"/>
    <property type="match status" value="1"/>
</dbReference>
<keyword evidence="10" id="KW-1185">Reference proteome</keyword>
<sequence>MQQSKLHRMIATFTVIVVIIIIGTMILKTNGIIKEIEVSNIHNIKKPEVTIIASGTLTDQSWGSLAYKGKLKIEEKFPVTVAIYSGISTKKSIMKTVTEAIHNGSKVIIGHGREFSPSFEKLALSYPDIKFVTIHGYAKYKNQAVYTFDQGEIEYFAALAATLVTKSNKIGLIDSIESRDINPEFENALRHYKPDATFYYRVVGDRDNGKKATEIMRELIAEGVDVIYSKGNLYNRDVISLAKKEGIYVIGYLDDQSYMGKNYVLTSVMNDVSQAYIAIMNDYFSEEGIPPGGRMLNSSHGVYELAPFGPMFDEEDIEYIKDQRMKYKIGELKFN</sequence>
<comment type="subcellular location">
    <subcellularLocation>
        <location evidence="1">Cell membrane</location>
        <topology evidence="1">Lipid-anchor</topology>
    </subcellularLocation>
</comment>
<feature type="transmembrane region" description="Helical" evidence="7">
    <location>
        <begin position="6"/>
        <end position="27"/>
    </location>
</feature>
<evidence type="ECO:0000256" key="5">
    <source>
        <dbReference type="ARBA" id="ARBA00023136"/>
    </source>
</evidence>
<evidence type="ECO:0000256" key="6">
    <source>
        <dbReference type="ARBA" id="ARBA00023288"/>
    </source>
</evidence>
<evidence type="ECO:0000256" key="1">
    <source>
        <dbReference type="ARBA" id="ARBA00004193"/>
    </source>
</evidence>
<evidence type="ECO:0000313" key="10">
    <source>
        <dbReference type="Proteomes" id="UP001232245"/>
    </source>
</evidence>
<accession>A0ABT9Z2F9</accession>
<comment type="caution">
    <text evidence="9">The sequence shown here is derived from an EMBL/GenBank/DDBJ whole genome shotgun (WGS) entry which is preliminary data.</text>
</comment>
<dbReference type="PANTHER" id="PTHR34296:SF2">
    <property type="entry name" value="ABC TRANSPORTER GUANOSINE-BINDING PROTEIN NUPN"/>
    <property type="match status" value="1"/>
</dbReference>
<evidence type="ECO:0000256" key="7">
    <source>
        <dbReference type="SAM" id="Phobius"/>
    </source>
</evidence>
<dbReference type="Gene3D" id="3.40.50.2300">
    <property type="match status" value="2"/>
</dbReference>
<dbReference type="InterPro" id="IPR050957">
    <property type="entry name" value="BMP_lipoprotein"/>
</dbReference>
<comment type="similarity">
    <text evidence="2">Belongs to the BMP lipoprotein family.</text>
</comment>
<keyword evidence="7" id="KW-1133">Transmembrane helix</keyword>
<evidence type="ECO:0000256" key="4">
    <source>
        <dbReference type="ARBA" id="ARBA00022729"/>
    </source>
</evidence>
<evidence type="ECO:0000256" key="2">
    <source>
        <dbReference type="ARBA" id="ARBA00008610"/>
    </source>
</evidence>
<keyword evidence="7" id="KW-0812">Transmembrane</keyword>
<evidence type="ECO:0000256" key="3">
    <source>
        <dbReference type="ARBA" id="ARBA00022475"/>
    </source>
</evidence>
<protein>
    <submittedName>
        <fullName evidence="9">Transcriptional activator of comK protein</fullName>
    </submittedName>
</protein>
<keyword evidence="5 7" id="KW-0472">Membrane</keyword>